<proteinExistence type="predicted"/>
<protein>
    <submittedName>
        <fullName evidence="1">Uncharacterized protein</fullName>
    </submittedName>
</protein>
<dbReference type="AlphaFoldDB" id="A0A4R8F7R2"/>
<accession>A0A4R8F7R2</accession>
<reference evidence="1 2" key="1">
    <citation type="submission" date="2019-03" db="EMBL/GenBank/DDBJ databases">
        <title>Freshwater and sediment microbial communities from various areas in North America, analyzing microbe dynamics in response to fracking.</title>
        <authorList>
            <person name="Lamendella R."/>
        </authorList>
    </citation>
    <scope>NUCLEOTIDE SEQUENCE [LARGE SCALE GENOMIC DNA]</scope>
    <source>
        <strain evidence="1 2">6_TX</strain>
    </source>
</reference>
<evidence type="ECO:0000313" key="2">
    <source>
        <dbReference type="Proteomes" id="UP000294489"/>
    </source>
</evidence>
<gene>
    <name evidence="1" type="ORF">DFO67_13520</name>
</gene>
<name>A0A4R8F7R2_9GAMM</name>
<dbReference type="EMBL" id="SOEC01000035">
    <property type="protein sequence ID" value="TDX21610.1"/>
    <property type="molecule type" value="Genomic_DNA"/>
</dbReference>
<evidence type="ECO:0000313" key="1">
    <source>
        <dbReference type="EMBL" id="TDX21610.1"/>
    </source>
</evidence>
<comment type="caution">
    <text evidence="1">The sequence shown here is derived from an EMBL/GenBank/DDBJ whole genome shotgun (WGS) entry which is preliminary data.</text>
</comment>
<sequence>MKDGITQDYAFAAQHDITFEEAHSYRMGLEARERRSALTVPAVMSRYDAWYAAGFNDADLGFGRAAS</sequence>
<dbReference type="Proteomes" id="UP000294489">
    <property type="component" value="Unassembled WGS sequence"/>
</dbReference>
<organism evidence="1 2">
    <name type="scientific">Modicisalibacter xianhensis</name>
    <dbReference type="NCBI Taxonomy" id="442341"/>
    <lineage>
        <taxon>Bacteria</taxon>
        <taxon>Pseudomonadati</taxon>
        <taxon>Pseudomonadota</taxon>
        <taxon>Gammaproteobacteria</taxon>
        <taxon>Oceanospirillales</taxon>
        <taxon>Halomonadaceae</taxon>
        <taxon>Modicisalibacter</taxon>
    </lineage>
</organism>
<dbReference type="RefSeq" id="WP_134021503.1">
    <property type="nucleotide sequence ID" value="NZ_SOEC01000035.1"/>
</dbReference>